<comment type="caution">
    <text evidence="8">The sequence shown here is derived from an EMBL/GenBank/DDBJ whole genome shotgun (WGS) entry which is preliminary data.</text>
</comment>
<dbReference type="GO" id="GO:0005886">
    <property type="term" value="C:plasma membrane"/>
    <property type="evidence" value="ECO:0007669"/>
    <property type="project" value="TreeGrafter"/>
</dbReference>
<evidence type="ECO:0000256" key="7">
    <source>
        <dbReference type="SAM" id="Phobius"/>
    </source>
</evidence>
<accession>A0AAV8Y8A7</accession>
<gene>
    <name evidence="8" type="ORF">NQ318_001508</name>
</gene>
<proteinExistence type="inferred from homology"/>
<dbReference type="GO" id="GO:0005337">
    <property type="term" value="F:nucleoside transmembrane transporter activity"/>
    <property type="evidence" value="ECO:0007669"/>
    <property type="project" value="InterPro"/>
</dbReference>
<feature type="transmembrane region" description="Helical" evidence="7">
    <location>
        <begin position="44"/>
        <end position="64"/>
    </location>
</feature>
<evidence type="ECO:0000256" key="5">
    <source>
        <dbReference type="ARBA" id="ARBA00022989"/>
    </source>
</evidence>
<feature type="transmembrane region" description="Helical" evidence="7">
    <location>
        <begin position="301"/>
        <end position="324"/>
    </location>
</feature>
<feature type="transmembrane region" description="Helical" evidence="7">
    <location>
        <begin position="171"/>
        <end position="191"/>
    </location>
</feature>
<dbReference type="SUPFAM" id="SSF103473">
    <property type="entry name" value="MFS general substrate transporter"/>
    <property type="match status" value="1"/>
</dbReference>
<keyword evidence="3" id="KW-0813">Transport</keyword>
<organism evidence="8 9">
    <name type="scientific">Aromia moschata</name>
    <dbReference type="NCBI Taxonomy" id="1265417"/>
    <lineage>
        <taxon>Eukaryota</taxon>
        <taxon>Metazoa</taxon>
        <taxon>Ecdysozoa</taxon>
        <taxon>Arthropoda</taxon>
        <taxon>Hexapoda</taxon>
        <taxon>Insecta</taxon>
        <taxon>Pterygota</taxon>
        <taxon>Neoptera</taxon>
        <taxon>Endopterygota</taxon>
        <taxon>Coleoptera</taxon>
        <taxon>Polyphaga</taxon>
        <taxon>Cucujiformia</taxon>
        <taxon>Chrysomeloidea</taxon>
        <taxon>Cerambycidae</taxon>
        <taxon>Cerambycinae</taxon>
        <taxon>Callichromatini</taxon>
        <taxon>Aromia</taxon>
    </lineage>
</organism>
<dbReference type="InterPro" id="IPR036259">
    <property type="entry name" value="MFS_trans_sf"/>
</dbReference>
<keyword evidence="9" id="KW-1185">Reference proteome</keyword>
<keyword evidence="5 7" id="KW-1133">Transmembrane helix</keyword>
<feature type="transmembrane region" description="Helical" evidence="7">
    <location>
        <begin position="336"/>
        <end position="358"/>
    </location>
</feature>
<evidence type="ECO:0000256" key="1">
    <source>
        <dbReference type="ARBA" id="ARBA00004141"/>
    </source>
</evidence>
<evidence type="ECO:0000256" key="4">
    <source>
        <dbReference type="ARBA" id="ARBA00022692"/>
    </source>
</evidence>
<dbReference type="EMBL" id="JAPWTK010000167">
    <property type="protein sequence ID" value="KAJ8947222.1"/>
    <property type="molecule type" value="Genomic_DNA"/>
</dbReference>
<comment type="similarity">
    <text evidence="2">Belongs to the SLC29A/ENT transporter (TC 2.A.57) family.</text>
</comment>
<evidence type="ECO:0000256" key="6">
    <source>
        <dbReference type="ARBA" id="ARBA00023136"/>
    </source>
</evidence>
<dbReference type="InterPro" id="IPR002259">
    <property type="entry name" value="Eqnu_transpt"/>
</dbReference>
<feature type="transmembrane region" description="Helical" evidence="7">
    <location>
        <begin position="76"/>
        <end position="94"/>
    </location>
</feature>
<keyword evidence="4 7" id="KW-0812">Transmembrane</keyword>
<reference evidence="8" key="1">
    <citation type="journal article" date="2023" name="Insect Mol. Biol.">
        <title>Genome sequencing provides insights into the evolution of gene families encoding plant cell wall-degrading enzymes in longhorned beetles.</title>
        <authorList>
            <person name="Shin N.R."/>
            <person name="Okamura Y."/>
            <person name="Kirsch R."/>
            <person name="Pauchet Y."/>
        </authorList>
    </citation>
    <scope>NUCLEOTIDE SEQUENCE</scope>
    <source>
        <strain evidence="8">AMC_N1</strain>
    </source>
</reference>
<evidence type="ECO:0000256" key="3">
    <source>
        <dbReference type="ARBA" id="ARBA00022448"/>
    </source>
</evidence>
<feature type="transmembrane region" description="Helical" evidence="7">
    <location>
        <begin position="228"/>
        <end position="249"/>
    </location>
</feature>
<dbReference type="AlphaFoldDB" id="A0AAV8Y8A7"/>
<evidence type="ECO:0000313" key="8">
    <source>
        <dbReference type="EMBL" id="KAJ8947222.1"/>
    </source>
</evidence>
<dbReference type="PANTHER" id="PTHR10332:SF88">
    <property type="entry name" value="EQUILIBRATIVE NUCLEOSIDE TRANSPORTER 1, ISOFORM A"/>
    <property type="match status" value="1"/>
</dbReference>
<name>A0AAV8Y8A7_9CUCU</name>
<keyword evidence="6 7" id="KW-0472">Membrane</keyword>
<dbReference type="PANTHER" id="PTHR10332">
    <property type="entry name" value="EQUILIBRATIVE NUCLEOSIDE TRANSPORTER"/>
    <property type="match status" value="1"/>
</dbReference>
<protein>
    <submittedName>
        <fullName evidence="8">Uncharacterized protein</fullName>
    </submittedName>
</protein>
<feature type="non-terminal residue" evidence="8">
    <location>
        <position position="361"/>
    </location>
</feature>
<feature type="transmembrane region" description="Helical" evidence="7">
    <location>
        <begin position="269"/>
        <end position="289"/>
    </location>
</feature>
<comment type="subcellular location">
    <subcellularLocation>
        <location evidence="1">Membrane</location>
        <topology evidence="1">Multi-pass membrane protein</topology>
    </subcellularLocation>
</comment>
<evidence type="ECO:0000256" key="2">
    <source>
        <dbReference type="ARBA" id="ARBA00007965"/>
    </source>
</evidence>
<evidence type="ECO:0000313" key="9">
    <source>
        <dbReference type="Proteomes" id="UP001162162"/>
    </source>
</evidence>
<dbReference type="Pfam" id="PF01733">
    <property type="entry name" value="Nucleoside_tran"/>
    <property type="match status" value="2"/>
</dbReference>
<feature type="transmembrane region" description="Helical" evidence="7">
    <location>
        <begin position="100"/>
        <end position="120"/>
    </location>
</feature>
<dbReference type="Proteomes" id="UP001162162">
    <property type="component" value="Unassembled WGS sequence"/>
</dbReference>
<sequence length="361" mass="40671">MQRNTSGTLMCIQPNTPEYWMYKFRDTALDTVDSNNRTSMQTFFVSWISIVSSIPSVTSIILSTFYGHKVRTRSRLLVTLFVVFLCFIVFTGFIEINTDSWQLGFFILTMLVIILINTMVSLFHASSMALIAKFPPQYVQWYLYGEGSSELVSAILQIMSLAISPSTETSALIYFVVGTIILGTTLLLIFVSKYSPLMQYHVHSDREDMDTKRPVHTIAEIAATLRQIWPCILLTCVMYLTGVATHPNITTLVVSENAGSGSEWSDKYFVPVITFLGTSVTSLIGRFIAGSLIMKRSNQNIWILVVIVRGLLYIPLEMLCNALPRHHLPVIFRHDWQYAVISGTQSFSGGAIYNSLFLSMQ</sequence>